<dbReference type="Proteomes" id="UP000292006">
    <property type="component" value="Segment"/>
</dbReference>
<dbReference type="EMBL" id="MK059749">
    <property type="protein sequence ID" value="AYP70078.1"/>
    <property type="molecule type" value="Genomic_DNA"/>
</dbReference>
<keyword evidence="2" id="KW-1185">Reference proteome</keyword>
<accession>A0A455LYC7</accession>
<protein>
    <submittedName>
        <fullName evidence="1">Uncharacterized protein</fullName>
    </submittedName>
</protein>
<sequence>MTPLWLTRASFPVLHPRQALCDAGIWKCSTHPRMLWLPSERRWAWRHKLRARRVARWSGWQPGELAALMAPRLDPARAALNERLAGDLRLLWGKRQRAVTMALLDEVRANGVILAPWQEELIRRHLEISSRTLGIVP</sequence>
<proteinExistence type="predicted"/>
<organism evidence="1 2">
    <name type="scientific">Mycobacterium phage CRB2</name>
    <dbReference type="NCBI Taxonomy" id="2483623"/>
    <lineage>
        <taxon>Viruses</taxon>
        <taxon>Duplodnaviria</taxon>
        <taxon>Heunggongvirae</taxon>
        <taxon>Uroviricota</taxon>
        <taxon>Caudoviricetes</taxon>
        <taxon>Bclasvirinae</taxon>
        <taxon>Quesadillavirus</taxon>
        <taxon>Quesadillavirus CRB2</taxon>
    </lineage>
</organism>
<evidence type="ECO:0000313" key="1">
    <source>
        <dbReference type="EMBL" id="AYP70078.1"/>
    </source>
</evidence>
<evidence type="ECO:0000313" key="2">
    <source>
        <dbReference type="Proteomes" id="UP000292006"/>
    </source>
</evidence>
<gene>
    <name evidence="1" type="ORF">CRB2_92</name>
</gene>
<name>A0A455LYC7_9CAUD</name>
<reference evidence="1 2" key="1">
    <citation type="journal article" date="2019" name="PLoS ONE">
        <title>Mycobacteriophage CRB2 defines a new subcluster in mycobacteriophage classification.</title>
        <authorList>
            <person name="Suarez C.A."/>
            <person name="Franceschelli J.J."/>
            <person name="Morbidoni H.R."/>
        </authorList>
    </citation>
    <scope>NUCLEOTIDE SEQUENCE [LARGE SCALE GENOMIC DNA]</scope>
</reference>